<dbReference type="InterPro" id="IPR050216">
    <property type="entry name" value="LRR_domain-containing"/>
</dbReference>
<dbReference type="InterPro" id="IPR032675">
    <property type="entry name" value="LRR_dom_sf"/>
</dbReference>
<gene>
    <name evidence="6" type="ORF">WJX75_002936</name>
</gene>
<name>A0ABR2Z2X1_9CHLO</name>
<protein>
    <recommendedName>
        <fullName evidence="8">L domain-like protein</fullName>
    </recommendedName>
</protein>
<feature type="chain" id="PRO_5046618840" description="L domain-like protein" evidence="5">
    <location>
        <begin position="19"/>
        <end position="631"/>
    </location>
</feature>
<evidence type="ECO:0000256" key="2">
    <source>
        <dbReference type="ARBA" id="ARBA00022614"/>
    </source>
</evidence>
<dbReference type="Gene3D" id="3.80.10.10">
    <property type="entry name" value="Ribonuclease Inhibitor"/>
    <property type="match status" value="2"/>
</dbReference>
<reference evidence="6 7" key="1">
    <citation type="journal article" date="2024" name="Nat. Commun.">
        <title>Phylogenomics reveals the evolutionary origins of lichenization in chlorophyte algae.</title>
        <authorList>
            <person name="Puginier C."/>
            <person name="Libourel C."/>
            <person name="Otte J."/>
            <person name="Skaloud P."/>
            <person name="Haon M."/>
            <person name="Grisel S."/>
            <person name="Petersen M."/>
            <person name="Berrin J.G."/>
            <person name="Delaux P.M."/>
            <person name="Dal Grande F."/>
            <person name="Keller J."/>
        </authorList>
    </citation>
    <scope>NUCLEOTIDE SEQUENCE [LARGE SCALE GENOMIC DNA]</scope>
    <source>
        <strain evidence="6 7">SAG 216-7</strain>
    </source>
</reference>
<evidence type="ECO:0008006" key="8">
    <source>
        <dbReference type="Google" id="ProtNLM"/>
    </source>
</evidence>
<dbReference type="PANTHER" id="PTHR48051">
    <property type="match status" value="1"/>
</dbReference>
<dbReference type="PANTHER" id="PTHR48051:SF25">
    <property type="entry name" value="LEUCINE RICH REPEAT PROTEIN"/>
    <property type="match status" value="1"/>
</dbReference>
<organism evidence="6 7">
    <name type="scientific">Coccomyxa subellipsoidea</name>
    <dbReference type="NCBI Taxonomy" id="248742"/>
    <lineage>
        <taxon>Eukaryota</taxon>
        <taxon>Viridiplantae</taxon>
        <taxon>Chlorophyta</taxon>
        <taxon>core chlorophytes</taxon>
        <taxon>Trebouxiophyceae</taxon>
        <taxon>Trebouxiophyceae incertae sedis</taxon>
        <taxon>Coccomyxaceae</taxon>
        <taxon>Coccomyxa</taxon>
    </lineage>
</organism>
<accession>A0ABR2Z2X1</accession>
<sequence length="631" mass="68345">MWGTVLGIAAAASALAFAQTLIEASKVQDRSTPEKPQQLPEPEEGNKGSDKKRLLIAVSCVTSLHSTPKICVVCRPGKRDSRNQPVRCSASAGIVDRTLMVKFSLAQTSNQLDLSECGLTSIPEELFALTNLEELSLAGNDLREVPEDLCKLSKLRKLQLSGNRLKTLPESLCSLSRLEALFIHGNLLKALPAALGSLSVLQRLSAVGNHLEELPPSIGDLQDLRQLELAGNRLQSVPASLGKLGKLEKLALNGNQLTALPESIGLLTSLKELALQENALTELPSITNLQALEDLNLADNSLTALPAEDWKTLKLVRICMLYGNRLQSIPPSLMQAPNLKEVWAEANPLVTESVAALARSVASVPPERKVVLGLDTSQVEILDGKIRAAAGRRLQIGEVMGSGRGYFKLRRGPPGDIVNASGVVGERVLVVSFASAPGVPNWGGLVERIRKEAKEPVQKCYDVLYVVDAGRSWYDGGDSEEFQRWWDRLAAVTTQYKRVLMLGDSMGATGALLFSPLATCVHAFAPQVDFMTASLRPGRDSGWLMRLTDRVLSSVAASNARITTHSSSWLHDLDQARLIPADQAQLKVYSVNTHRLAFYLDGSGKLLPLIQGALLQEMGFPSGNIRLHNLL</sequence>
<keyword evidence="7" id="KW-1185">Reference proteome</keyword>
<evidence type="ECO:0000256" key="1">
    <source>
        <dbReference type="ARBA" id="ARBA00004430"/>
    </source>
</evidence>
<dbReference type="Proteomes" id="UP001491310">
    <property type="component" value="Unassembled WGS sequence"/>
</dbReference>
<comment type="caution">
    <text evidence="6">The sequence shown here is derived from an EMBL/GenBank/DDBJ whole genome shotgun (WGS) entry which is preliminary data.</text>
</comment>
<dbReference type="InterPro" id="IPR001611">
    <property type="entry name" value="Leu-rich_rpt"/>
</dbReference>
<feature type="region of interest" description="Disordered" evidence="4">
    <location>
        <begin position="26"/>
        <end position="50"/>
    </location>
</feature>
<keyword evidence="2" id="KW-0433">Leucine-rich repeat</keyword>
<dbReference type="PROSITE" id="PS51450">
    <property type="entry name" value="LRR"/>
    <property type="match status" value="4"/>
</dbReference>
<dbReference type="SMART" id="SM00369">
    <property type="entry name" value="LRR_TYP"/>
    <property type="match status" value="9"/>
</dbReference>
<keyword evidence="5" id="KW-0732">Signal</keyword>
<feature type="signal peptide" evidence="5">
    <location>
        <begin position="1"/>
        <end position="18"/>
    </location>
</feature>
<evidence type="ECO:0000256" key="3">
    <source>
        <dbReference type="ARBA" id="ARBA00022737"/>
    </source>
</evidence>
<dbReference type="InterPro" id="IPR003591">
    <property type="entry name" value="Leu-rich_rpt_typical-subtyp"/>
</dbReference>
<evidence type="ECO:0000313" key="6">
    <source>
        <dbReference type="EMBL" id="KAK9918296.1"/>
    </source>
</evidence>
<comment type="subcellular location">
    <subcellularLocation>
        <location evidence="1">Cytoplasm</location>
        <location evidence="1">Cytoskeleton</location>
        <location evidence="1">Cilium axoneme</location>
    </subcellularLocation>
</comment>
<dbReference type="SMART" id="SM00364">
    <property type="entry name" value="LRR_BAC"/>
    <property type="match status" value="8"/>
</dbReference>
<dbReference type="EMBL" id="JALJOT010000001">
    <property type="protein sequence ID" value="KAK9918296.1"/>
    <property type="molecule type" value="Genomic_DNA"/>
</dbReference>
<proteinExistence type="predicted"/>
<dbReference type="Pfam" id="PF13855">
    <property type="entry name" value="LRR_8"/>
    <property type="match status" value="2"/>
</dbReference>
<evidence type="ECO:0000256" key="5">
    <source>
        <dbReference type="SAM" id="SignalP"/>
    </source>
</evidence>
<evidence type="ECO:0000313" key="7">
    <source>
        <dbReference type="Proteomes" id="UP001491310"/>
    </source>
</evidence>
<evidence type="ECO:0000256" key="4">
    <source>
        <dbReference type="SAM" id="MobiDB-lite"/>
    </source>
</evidence>
<keyword evidence="3" id="KW-0677">Repeat</keyword>
<dbReference type="SUPFAM" id="SSF52058">
    <property type="entry name" value="L domain-like"/>
    <property type="match status" value="1"/>
</dbReference>